<dbReference type="AlphaFoldDB" id="A0A9P7HWC6"/>
<proteinExistence type="predicted"/>
<protein>
    <submittedName>
        <fullName evidence="1">Uncharacterized protein</fullName>
    </submittedName>
</protein>
<sequence>MISCKDYLLLLGEGITFSDSFERLRPCDDAQKFLWTPARSPLRPHFRSRLRSLLRVGHHLTPPSPSLLTAFLVDLAPKID</sequence>
<dbReference type="EMBL" id="JADFTT010000132">
    <property type="protein sequence ID" value="KAG5767080.1"/>
    <property type="molecule type" value="Genomic_DNA"/>
</dbReference>
<evidence type="ECO:0000313" key="2">
    <source>
        <dbReference type="Proteomes" id="UP000750502"/>
    </source>
</evidence>
<accession>A0A9P7HWC6</accession>
<evidence type="ECO:0000313" key="1">
    <source>
        <dbReference type="EMBL" id="KAG5767080.1"/>
    </source>
</evidence>
<gene>
    <name evidence="1" type="ORF">H9Q72_004863</name>
</gene>
<keyword evidence="2" id="KW-1185">Reference proteome</keyword>
<comment type="caution">
    <text evidence="1">The sequence shown here is derived from an EMBL/GenBank/DDBJ whole genome shotgun (WGS) entry which is preliminary data.</text>
</comment>
<name>A0A9P7HWC6_9HYPO</name>
<organism evidence="1 2">
    <name type="scientific">Fusarium xylarioides</name>
    <dbReference type="NCBI Taxonomy" id="221167"/>
    <lineage>
        <taxon>Eukaryota</taxon>
        <taxon>Fungi</taxon>
        <taxon>Dikarya</taxon>
        <taxon>Ascomycota</taxon>
        <taxon>Pezizomycotina</taxon>
        <taxon>Sordariomycetes</taxon>
        <taxon>Hypocreomycetidae</taxon>
        <taxon>Hypocreales</taxon>
        <taxon>Nectriaceae</taxon>
        <taxon>Fusarium</taxon>
        <taxon>Fusarium fujikuroi species complex</taxon>
    </lineage>
</organism>
<reference evidence="1" key="1">
    <citation type="journal article" date="2020" name="bioRxiv">
        <title>Historical genomics reveals the evolutionary mechanisms behind multiple outbreaks of the host-specific coffee wilt pathogen Fusarium xylarioides.</title>
        <authorList>
            <person name="Peck D."/>
            <person name="Nowell R.W."/>
            <person name="Flood J."/>
            <person name="Ryan M.J."/>
            <person name="Barraclough T.G."/>
        </authorList>
    </citation>
    <scope>NUCLEOTIDE SEQUENCE</scope>
    <source>
        <strain evidence="1">IMI 127659i</strain>
    </source>
</reference>
<reference evidence="1" key="2">
    <citation type="submission" date="2020-10" db="EMBL/GenBank/DDBJ databases">
        <authorList>
            <person name="Peck L.D."/>
            <person name="Nowell R.W."/>
            <person name="Flood J."/>
            <person name="Ryan M.J."/>
            <person name="Barraclough T.G."/>
        </authorList>
    </citation>
    <scope>NUCLEOTIDE SEQUENCE</scope>
    <source>
        <strain evidence="1">IMI 127659i</strain>
    </source>
</reference>
<dbReference type="Proteomes" id="UP000750502">
    <property type="component" value="Unassembled WGS sequence"/>
</dbReference>